<keyword evidence="1" id="KW-0997">Cell inner membrane</keyword>
<dbReference type="PANTHER" id="PTHR43685">
    <property type="entry name" value="GLYCOSYLTRANSFERASE"/>
    <property type="match status" value="1"/>
</dbReference>
<dbReference type="RefSeq" id="WP_039592495.1">
    <property type="nucleotide sequence ID" value="NZ_JQGJ02000010.1"/>
</dbReference>
<dbReference type="EMBL" id="JQGJ01000010">
    <property type="protein sequence ID" value="KHK63573.1"/>
    <property type="molecule type" value="Genomic_DNA"/>
</dbReference>
<dbReference type="GO" id="GO:0016740">
    <property type="term" value="F:transferase activity"/>
    <property type="evidence" value="ECO:0007669"/>
    <property type="project" value="UniProtKB-KW"/>
</dbReference>
<dbReference type="InterPro" id="IPR001173">
    <property type="entry name" value="Glyco_trans_2-like"/>
</dbReference>
<dbReference type="AlphaFoldDB" id="A0A0B1Z2P7"/>
<evidence type="ECO:0000313" key="4">
    <source>
        <dbReference type="Proteomes" id="UP000030949"/>
    </source>
</evidence>
<dbReference type="Gene3D" id="3.90.550.10">
    <property type="entry name" value="Spore Coat Polysaccharide Biosynthesis Protein SpsA, Chain A"/>
    <property type="match status" value="1"/>
</dbReference>
<sequence>MTDALISVVVPAYNYAKTLPRALDSVLVQWADDVELIVINDGSQDNTHEVLSDYQLRHPEALQVVHQDNAGVAAARNRGIAMARGRYVLLLDADDELTTDALGVLRRVISGAPDAGMILGAYVSVYPDGKERLRLPTPVSGSACKRAEDYLLRKKISVSHCCSLFRRDLLLERPYPETVRSGEDIPVFLHLLLRAQVVCVNEPLARIHKHATSLRHSRIDDSVTQTVIREISSVLPADCQSMLVDYESQRYLSRFRTALLQGDQASARRLYWRALKLSRRQALQWRYLRKVLKPGFWIG</sequence>
<evidence type="ECO:0000313" key="3">
    <source>
        <dbReference type="EMBL" id="KHK63573.1"/>
    </source>
</evidence>
<dbReference type="InterPro" id="IPR050834">
    <property type="entry name" value="Glycosyltransf_2"/>
</dbReference>
<dbReference type="Proteomes" id="UP000030949">
    <property type="component" value="Unassembled WGS sequence"/>
</dbReference>
<protein>
    <submittedName>
        <fullName evidence="3">Glycosyl transferase family 2</fullName>
    </submittedName>
</protein>
<keyword evidence="3" id="KW-0808">Transferase</keyword>
<evidence type="ECO:0000259" key="2">
    <source>
        <dbReference type="Pfam" id="PF00535"/>
    </source>
</evidence>
<dbReference type="InterPro" id="IPR029044">
    <property type="entry name" value="Nucleotide-diphossugar_trans"/>
</dbReference>
<name>A0A0B1Z2P7_9PSED</name>
<dbReference type="PANTHER" id="PTHR43685:SF2">
    <property type="entry name" value="GLYCOSYLTRANSFERASE 2-LIKE DOMAIN-CONTAINING PROTEIN"/>
    <property type="match status" value="1"/>
</dbReference>
<dbReference type="Pfam" id="PF00535">
    <property type="entry name" value="Glycos_transf_2"/>
    <property type="match status" value="1"/>
</dbReference>
<organism evidence="3 4">
    <name type="scientific">Pseudomonas frederiksbergensis</name>
    <dbReference type="NCBI Taxonomy" id="104087"/>
    <lineage>
        <taxon>Bacteria</taxon>
        <taxon>Pseudomonadati</taxon>
        <taxon>Pseudomonadota</taxon>
        <taxon>Gammaproteobacteria</taxon>
        <taxon>Pseudomonadales</taxon>
        <taxon>Pseudomonadaceae</taxon>
        <taxon>Pseudomonas</taxon>
    </lineage>
</organism>
<proteinExistence type="predicted"/>
<evidence type="ECO:0000256" key="1">
    <source>
        <dbReference type="ARBA" id="ARBA00022519"/>
    </source>
</evidence>
<dbReference type="SUPFAM" id="SSF53448">
    <property type="entry name" value="Nucleotide-diphospho-sugar transferases"/>
    <property type="match status" value="1"/>
</dbReference>
<keyword evidence="1" id="KW-0472">Membrane</keyword>
<dbReference type="CDD" id="cd00761">
    <property type="entry name" value="Glyco_tranf_GTA_type"/>
    <property type="match status" value="1"/>
</dbReference>
<dbReference type="OrthoDB" id="9802649at2"/>
<comment type="caution">
    <text evidence="3">The sequence shown here is derived from an EMBL/GenBank/DDBJ whole genome shotgun (WGS) entry which is preliminary data.</text>
</comment>
<reference evidence="4" key="1">
    <citation type="submission" date="2015-03" db="EMBL/GenBank/DDBJ databases">
        <title>Pseudomonas frederiksbergensis hydrocarbon degrader.</title>
        <authorList>
            <person name="Brown L.M."/>
            <person name="Ruiz O.N."/>
            <person name="Mueller S."/>
            <person name="Gunasekera T.S."/>
        </authorList>
    </citation>
    <scope>NUCLEOTIDE SEQUENCE [LARGE SCALE GENOMIC DNA]</scope>
    <source>
        <strain evidence="4">SI8</strain>
    </source>
</reference>
<gene>
    <name evidence="3" type="ORF">JZ00_17205</name>
</gene>
<feature type="domain" description="Glycosyltransferase 2-like" evidence="2">
    <location>
        <begin position="7"/>
        <end position="170"/>
    </location>
</feature>
<keyword evidence="1" id="KW-1003">Cell membrane</keyword>
<accession>A0A0B1Z2P7</accession>